<proteinExistence type="inferred from homology"/>
<organism evidence="6">
    <name type="scientific">uncultured bacterium</name>
    <name type="common">gcode 4</name>
    <dbReference type="NCBI Taxonomy" id="1234023"/>
    <lineage>
        <taxon>Bacteria</taxon>
        <taxon>environmental samples</taxon>
    </lineage>
</organism>
<feature type="active site" description="Proton donor" evidence="4">
    <location>
        <position position="125"/>
    </location>
</feature>
<sequence length="436" mass="50270">MKLKLLISTLFVIAILSLGSKSEAYVFGMKSRDNSIENIQRIEKQYKLDLPIVSFIFDPRGPHVEKTLNALNTKLGEDRIYHISISPDSLSAQQVADGKFDKQYTQFFQDVKKNNLRVIFRTMHEMNGGRYPRSSNPTTFKKAWIHVRELARAEGLSQTNILFDMSVNARDLPAKGGKPAQTATFIQCQQKVKAKLKCPTFEDYYPGDKYVDLMGVTFYNRGKWNSNRRWGTPDQIVNAAGRKTLDRLKTFNKPIFVDEVGTTAVNYEWAYSFKKSLEVYANNSDLKNEWLLQLKDFLLRETRIVGAIYFNVDLSNGLKTRTLGELDRSVIDYQSNKFYDKILDIYAAGKPNDSNALYYLFNIKRVTLNDKTYFIPSDYAKPVKDLYAFTTKYVTGLSGQLDFLDKTKTSWSLRNQYKRFTKVNLDAIVDATKKFF</sequence>
<dbReference type="Gene3D" id="3.20.20.80">
    <property type="entry name" value="Glycosidases"/>
    <property type="match status" value="1"/>
</dbReference>
<dbReference type="GO" id="GO:0006080">
    <property type="term" value="P:substituted mannan metabolic process"/>
    <property type="evidence" value="ECO:0007669"/>
    <property type="project" value="InterPro"/>
</dbReference>
<dbReference type="InterPro" id="IPR022790">
    <property type="entry name" value="GH26_dom"/>
</dbReference>
<comment type="caution">
    <text evidence="6">The sequence shown here is derived from an EMBL/GenBank/DDBJ whole genome shotgun (WGS) entry which is preliminary data.</text>
</comment>
<keyword evidence="3 4" id="KW-0326">Glycosidase</keyword>
<evidence type="ECO:0000256" key="4">
    <source>
        <dbReference type="PROSITE-ProRule" id="PRU01100"/>
    </source>
</evidence>
<evidence type="ECO:0000256" key="3">
    <source>
        <dbReference type="ARBA" id="ARBA00023295"/>
    </source>
</evidence>
<dbReference type="PROSITE" id="PS51764">
    <property type="entry name" value="GH26"/>
    <property type="match status" value="1"/>
</dbReference>
<dbReference type="PANTHER" id="PTHR40079">
    <property type="entry name" value="MANNAN ENDO-1,4-BETA-MANNOSIDASE E-RELATED"/>
    <property type="match status" value="1"/>
</dbReference>
<feature type="active site" description="Nucleophile" evidence="4">
    <location>
        <position position="259"/>
    </location>
</feature>
<evidence type="ECO:0000313" key="6">
    <source>
        <dbReference type="EMBL" id="EKD24544.1"/>
    </source>
</evidence>
<gene>
    <name evidence="6" type="ORF">ACD_80C00211G0005</name>
</gene>
<dbReference type="PANTHER" id="PTHR40079:SF4">
    <property type="entry name" value="GH26 DOMAIN-CONTAINING PROTEIN-RELATED"/>
    <property type="match status" value="1"/>
</dbReference>
<name>K1YGS5_9BACT</name>
<dbReference type="SUPFAM" id="SSF51445">
    <property type="entry name" value="(Trans)glycosidases"/>
    <property type="match status" value="1"/>
</dbReference>
<dbReference type="GO" id="GO:0016985">
    <property type="term" value="F:mannan endo-1,4-beta-mannosidase activity"/>
    <property type="evidence" value="ECO:0007669"/>
    <property type="project" value="InterPro"/>
</dbReference>
<dbReference type="InterPro" id="IPR017853">
    <property type="entry name" value="GH"/>
</dbReference>
<accession>K1YGS5</accession>
<keyword evidence="2 4" id="KW-0378">Hydrolase</keyword>
<reference evidence="6" key="1">
    <citation type="journal article" date="2012" name="Science">
        <title>Fermentation, hydrogen, and sulfur metabolism in multiple uncultivated bacterial phyla.</title>
        <authorList>
            <person name="Wrighton K.C."/>
            <person name="Thomas B.C."/>
            <person name="Sharon I."/>
            <person name="Miller C.S."/>
            <person name="Castelle C.J."/>
            <person name="VerBerkmoes N.C."/>
            <person name="Wilkins M.J."/>
            <person name="Hettich R.L."/>
            <person name="Lipton M.S."/>
            <person name="Williams K.H."/>
            <person name="Long P.E."/>
            <person name="Banfield J.F."/>
        </authorList>
    </citation>
    <scope>NUCLEOTIDE SEQUENCE [LARGE SCALE GENOMIC DNA]</scope>
</reference>
<dbReference type="InterPro" id="IPR000805">
    <property type="entry name" value="Glyco_hydro_26"/>
</dbReference>
<evidence type="ECO:0000256" key="2">
    <source>
        <dbReference type="ARBA" id="ARBA00022801"/>
    </source>
</evidence>
<evidence type="ECO:0000256" key="1">
    <source>
        <dbReference type="ARBA" id="ARBA00007754"/>
    </source>
</evidence>
<protein>
    <submittedName>
        <fullName evidence="6">Dockerin type 1</fullName>
    </submittedName>
</protein>
<feature type="domain" description="GH26" evidence="5">
    <location>
        <begin position="1"/>
        <end position="333"/>
    </location>
</feature>
<dbReference type="EMBL" id="AMFJ01036218">
    <property type="protein sequence ID" value="EKD24544.1"/>
    <property type="molecule type" value="Genomic_DNA"/>
</dbReference>
<comment type="similarity">
    <text evidence="1 4">Belongs to the glycosyl hydrolase 26 family.</text>
</comment>
<evidence type="ECO:0000259" key="5">
    <source>
        <dbReference type="PROSITE" id="PS51764"/>
    </source>
</evidence>
<dbReference type="AlphaFoldDB" id="K1YGS5"/>